<evidence type="ECO:0000313" key="3">
    <source>
        <dbReference type="Proteomes" id="UP001501116"/>
    </source>
</evidence>
<dbReference type="EMBL" id="BAAANN010000017">
    <property type="protein sequence ID" value="GAA1967241.1"/>
    <property type="molecule type" value="Genomic_DNA"/>
</dbReference>
<sequence>MTDPFDALRTTARAVDPDPDFAATLREQLQRAVLNGGEMPTTEAPARAAVGALTPYLAVTDARRAIDFYVEVFGATRRDDPIVMDDGRVGHAEVAIGDSVLMLAEPFPEIGNVVAPEGGAVMRVAVSDVDAAMAKGVELGAELVRPAEDGGYGKHGMIKDPYGQRWLVAQAEPSEAGETPVPHGEAGYFTFQVPEAEPAKAFYGAVLGWRFKPGFVEGGWGIEGHGLEGGLWGGPGRQVGFKVMFAVDDLESALARVTEQGGQAGEVEDMPYGLSADCTDNQGIEFWLWQQPAE</sequence>
<protein>
    <submittedName>
        <fullName evidence="2">VOC family protein</fullName>
    </submittedName>
</protein>
<organism evidence="2 3">
    <name type="scientific">Amycolatopsis minnesotensis</name>
    <dbReference type="NCBI Taxonomy" id="337894"/>
    <lineage>
        <taxon>Bacteria</taxon>
        <taxon>Bacillati</taxon>
        <taxon>Actinomycetota</taxon>
        <taxon>Actinomycetes</taxon>
        <taxon>Pseudonocardiales</taxon>
        <taxon>Pseudonocardiaceae</taxon>
        <taxon>Amycolatopsis</taxon>
    </lineage>
</organism>
<dbReference type="PANTHER" id="PTHR34109:SF1">
    <property type="entry name" value="VOC DOMAIN-CONTAINING PROTEIN"/>
    <property type="match status" value="1"/>
</dbReference>
<feature type="domain" description="VOC" evidence="1">
    <location>
        <begin position="185"/>
        <end position="291"/>
    </location>
</feature>
<dbReference type="Gene3D" id="3.30.720.120">
    <property type="match status" value="1"/>
</dbReference>
<gene>
    <name evidence="2" type="ORF">GCM10009754_44800</name>
</gene>
<dbReference type="SUPFAM" id="SSF54593">
    <property type="entry name" value="Glyoxalase/Bleomycin resistance protein/Dihydroxybiphenyl dioxygenase"/>
    <property type="match status" value="2"/>
</dbReference>
<dbReference type="Pfam" id="PF00903">
    <property type="entry name" value="Glyoxalase"/>
    <property type="match status" value="1"/>
</dbReference>
<dbReference type="Gene3D" id="3.10.180.10">
    <property type="entry name" value="2,3-Dihydroxybiphenyl 1,2-Dioxygenase, domain 1"/>
    <property type="match status" value="1"/>
</dbReference>
<keyword evidence="3" id="KW-1185">Reference proteome</keyword>
<dbReference type="Gene3D" id="3.30.720.110">
    <property type="match status" value="1"/>
</dbReference>
<accession>A0ABP5CQC1</accession>
<dbReference type="InterPro" id="IPR037523">
    <property type="entry name" value="VOC_core"/>
</dbReference>
<dbReference type="InterPro" id="IPR029068">
    <property type="entry name" value="Glyas_Bleomycin-R_OHBP_Dase"/>
</dbReference>
<evidence type="ECO:0000259" key="1">
    <source>
        <dbReference type="PROSITE" id="PS51819"/>
    </source>
</evidence>
<dbReference type="CDD" id="cd07246">
    <property type="entry name" value="VOC_like"/>
    <property type="match status" value="1"/>
</dbReference>
<comment type="caution">
    <text evidence="2">The sequence shown here is derived from an EMBL/GenBank/DDBJ whole genome shotgun (WGS) entry which is preliminary data.</text>
</comment>
<dbReference type="PROSITE" id="PS51819">
    <property type="entry name" value="VOC"/>
    <property type="match status" value="2"/>
</dbReference>
<proteinExistence type="predicted"/>
<dbReference type="RefSeq" id="WP_344421949.1">
    <property type="nucleotide sequence ID" value="NZ_BAAANN010000017.1"/>
</dbReference>
<evidence type="ECO:0000313" key="2">
    <source>
        <dbReference type="EMBL" id="GAA1967241.1"/>
    </source>
</evidence>
<dbReference type="Proteomes" id="UP001501116">
    <property type="component" value="Unassembled WGS sequence"/>
</dbReference>
<feature type="domain" description="VOC" evidence="1">
    <location>
        <begin position="49"/>
        <end position="171"/>
    </location>
</feature>
<dbReference type="PANTHER" id="PTHR34109">
    <property type="entry name" value="BNAUNNG04460D PROTEIN-RELATED"/>
    <property type="match status" value="1"/>
</dbReference>
<name>A0ABP5CQC1_9PSEU</name>
<reference evidence="3" key="1">
    <citation type="journal article" date="2019" name="Int. J. Syst. Evol. Microbiol.">
        <title>The Global Catalogue of Microorganisms (GCM) 10K type strain sequencing project: providing services to taxonomists for standard genome sequencing and annotation.</title>
        <authorList>
            <consortium name="The Broad Institute Genomics Platform"/>
            <consortium name="The Broad Institute Genome Sequencing Center for Infectious Disease"/>
            <person name="Wu L."/>
            <person name="Ma J."/>
        </authorList>
    </citation>
    <scope>NUCLEOTIDE SEQUENCE [LARGE SCALE GENOMIC DNA]</scope>
    <source>
        <strain evidence="3">JCM 14545</strain>
    </source>
</reference>
<dbReference type="InterPro" id="IPR004360">
    <property type="entry name" value="Glyas_Fos-R_dOase_dom"/>
</dbReference>